<keyword evidence="2" id="KW-1185">Reference proteome</keyword>
<gene>
    <name evidence="1" type="ORF">GCM10010387_18080</name>
</gene>
<proteinExistence type="predicted"/>
<dbReference type="EMBL" id="BMWG01000003">
    <property type="protein sequence ID" value="GGZ24997.1"/>
    <property type="molecule type" value="Genomic_DNA"/>
</dbReference>
<sequence length="342" mass="37796">MRGRFSCITAPMAIGTGEVVAIALQVRQNDRVLMPNDDPEILAAVRRYVLPDRRYMKLRGWNIRHMSEAGQREFGASLAKAASECTDREIIALLKADWRASLIGSWLAGIDLRTNFRDIVGELLFLNESPEKAKGYCFALSRFGEHEDAAVLSAFLRSSPSPGAGGHAKSWALGGLLFIDSRLRTSYAQEFLGEDGLPGSGGDPDEVRLISFLCEFSERYGSLNREPSRCEPDSIASLFRGWRSHALPQNWEIMQQESERVRTDMLLQSFGTGRVGDPFSSVPLSVAVNPVTGEVLFNTSPGKADWVVVRMGSNIGAGIPSFEMFSDIEAVWQFLISGRLDR</sequence>
<evidence type="ECO:0000313" key="2">
    <source>
        <dbReference type="Proteomes" id="UP000630936"/>
    </source>
</evidence>
<name>A0A918PW79_9ACTN</name>
<reference evidence="1" key="1">
    <citation type="journal article" date="2014" name="Int. J. Syst. Evol. Microbiol.">
        <title>Complete genome sequence of Corynebacterium casei LMG S-19264T (=DSM 44701T), isolated from a smear-ripened cheese.</title>
        <authorList>
            <consortium name="US DOE Joint Genome Institute (JGI-PGF)"/>
            <person name="Walter F."/>
            <person name="Albersmeier A."/>
            <person name="Kalinowski J."/>
            <person name="Ruckert C."/>
        </authorList>
    </citation>
    <scope>NUCLEOTIDE SEQUENCE</scope>
    <source>
        <strain evidence="1">JCM 4988</strain>
    </source>
</reference>
<dbReference type="Proteomes" id="UP000630936">
    <property type="component" value="Unassembled WGS sequence"/>
</dbReference>
<dbReference type="AlphaFoldDB" id="A0A918PW79"/>
<comment type="caution">
    <text evidence="1">The sequence shown here is derived from an EMBL/GenBank/DDBJ whole genome shotgun (WGS) entry which is preliminary data.</text>
</comment>
<reference evidence="1" key="2">
    <citation type="submission" date="2020-09" db="EMBL/GenBank/DDBJ databases">
        <authorList>
            <person name="Sun Q."/>
            <person name="Ohkuma M."/>
        </authorList>
    </citation>
    <scope>NUCLEOTIDE SEQUENCE</scope>
    <source>
        <strain evidence="1">JCM 4988</strain>
    </source>
</reference>
<protein>
    <submittedName>
        <fullName evidence="1">Uncharacterized protein</fullName>
    </submittedName>
</protein>
<accession>A0A918PW79</accession>
<dbReference type="Pfam" id="PF19463">
    <property type="entry name" value="DUF6000"/>
    <property type="match status" value="1"/>
</dbReference>
<evidence type="ECO:0000313" key="1">
    <source>
        <dbReference type="EMBL" id="GGZ24997.1"/>
    </source>
</evidence>
<organism evidence="1 2">
    <name type="scientific">Streptomyces inusitatus</name>
    <dbReference type="NCBI Taxonomy" id="68221"/>
    <lineage>
        <taxon>Bacteria</taxon>
        <taxon>Bacillati</taxon>
        <taxon>Actinomycetota</taxon>
        <taxon>Actinomycetes</taxon>
        <taxon>Kitasatosporales</taxon>
        <taxon>Streptomycetaceae</taxon>
        <taxon>Streptomyces</taxon>
    </lineage>
</organism>
<dbReference type="InterPro" id="IPR046042">
    <property type="entry name" value="DUF6000"/>
</dbReference>